<evidence type="ECO:0000313" key="2">
    <source>
        <dbReference type="Proteomes" id="UP001153636"/>
    </source>
</evidence>
<protein>
    <submittedName>
        <fullName evidence="1">Uncharacterized protein</fullName>
    </submittedName>
</protein>
<dbReference type="Proteomes" id="UP001153636">
    <property type="component" value="Chromosome 3"/>
</dbReference>
<organism evidence="1 2">
    <name type="scientific">Psylliodes chrysocephalus</name>
    <dbReference type="NCBI Taxonomy" id="3402493"/>
    <lineage>
        <taxon>Eukaryota</taxon>
        <taxon>Metazoa</taxon>
        <taxon>Ecdysozoa</taxon>
        <taxon>Arthropoda</taxon>
        <taxon>Hexapoda</taxon>
        <taxon>Insecta</taxon>
        <taxon>Pterygota</taxon>
        <taxon>Neoptera</taxon>
        <taxon>Endopterygota</taxon>
        <taxon>Coleoptera</taxon>
        <taxon>Polyphaga</taxon>
        <taxon>Cucujiformia</taxon>
        <taxon>Chrysomeloidea</taxon>
        <taxon>Chrysomelidae</taxon>
        <taxon>Galerucinae</taxon>
        <taxon>Alticini</taxon>
        <taxon>Psylliodes</taxon>
    </lineage>
</organism>
<dbReference type="EMBL" id="OV651815">
    <property type="protein sequence ID" value="CAH1107728.1"/>
    <property type="molecule type" value="Genomic_DNA"/>
</dbReference>
<dbReference type="AlphaFoldDB" id="A0A9P0CWZ1"/>
<reference evidence="1" key="1">
    <citation type="submission" date="2022-01" db="EMBL/GenBank/DDBJ databases">
        <authorList>
            <person name="King R."/>
        </authorList>
    </citation>
    <scope>NUCLEOTIDE SEQUENCE</scope>
</reference>
<name>A0A9P0CWZ1_9CUCU</name>
<proteinExistence type="predicted"/>
<keyword evidence="2" id="KW-1185">Reference proteome</keyword>
<accession>A0A9P0CWZ1</accession>
<dbReference type="OrthoDB" id="6750366at2759"/>
<sequence>MAGAYTIRKETKERIQNDLREKMRLLVNVSKAGCGNTNDGNTSRRIFANPHTSSRISGINADLIKRFRVILEVISSGFTINAEKFAVYAHTTAMLYIGLYEWHPMSPTIHKVLIHGTQILSHAILPTRQLIEEVAEARNKHFRQYRIDFSRKFSTEDCNRDIMNCY</sequence>
<gene>
    <name evidence="1" type="ORF">PSYICH_LOCUS9076</name>
</gene>
<evidence type="ECO:0000313" key="1">
    <source>
        <dbReference type="EMBL" id="CAH1107728.1"/>
    </source>
</evidence>